<dbReference type="AlphaFoldDB" id="A0A4R3TF45"/>
<dbReference type="InterPro" id="IPR050303">
    <property type="entry name" value="GatZ_KbaZ_carbometab"/>
</dbReference>
<dbReference type="GO" id="GO:0009401">
    <property type="term" value="P:phosphoenolpyruvate-dependent sugar phosphotransferase system"/>
    <property type="evidence" value="ECO:0007669"/>
    <property type="project" value="InterPro"/>
</dbReference>
<dbReference type="GO" id="GO:0005886">
    <property type="term" value="C:plasma membrane"/>
    <property type="evidence" value="ECO:0007669"/>
    <property type="project" value="TreeGrafter"/>
</dbReference>
<keyword evidence="3" id="KW-1185">Reference proteome</keyword>
<accession>A0A4R3TF45</accession>
<feature type="transmembrane region" description="Helical" evidence="1">
    <location>
        <begin position="134"/>
        <end position="154"/>
    </location>
</feature>
<feature type="transmembrane region" description="Helical" evidence="1">
    <location>
        <begin position="215"/>
        <end position="236"/>
    </location>
</feature>
<dbReference type="GeneID" id="73794940"/>
<evidence type="ECO:0000313" key="2">
    <source>
        <dbReference type="EMBL" id="TCU60562.1"/>
    </source>
</evidence>
<dbReference type="PROSITE" id="PS51108">
    <property type="entry name" value="PTS_EIID"/>
    <property type="match status" value="1"/>
</dbReference>
<dbReference type="Pfam" id="PF03613">
    <property type="entry name" value="EIID-AGA"/>
    <property type="match status" value="1"/>
</dbReference>
<dbReference type="EMBL" id="SMBP01000006">
    <property type="protein sequence ID" value="TCU60562.1"/>
    <property type="molecule type" value="Genomic_DNA"/>
</dbReference>
<dbReference type="RefSeq" id="WP_008689560.1">
    <property type="nucleotide sequence ID" value="NZ_AP024510.1"/>
</dbReference>
<keyword evidence="1" id="KW-0472">Membrane</keyword>
<feature type="transmembrane region" description="Helical" evidence="1">
    <location>
        <begin position="104"/>
        <end position="128"/>
    </location>
</feature>
<keyword evidence="1" id="KW-0812">Transmembrane</keyword>
<comment type="caution">
    <text evidence="2">The sequence shown here is derived from an EMBL/GenBank/DDBJ whole genome shotgun (WGS) entry which is preliminary data.</text>
</comment>
<organism evidence="2 3">
    <name type="scientific">Longicatena caecimuris</name>
    <dbReference type="NCBI Taxonomy" id="1796635"/>
    <lineage>
        <taxon>Bacteria</taxon>
        <taxon>Bacillati</taxon>
        <taxon>Bacillota</taxon>
        <taxon>Erysipelotrichia</taxon>
        <taxon>Erysipelotrichales</taxon>
        <taxon>Erysipelotrichaceae</taxon>
        <taxon>Longicatena</taxon>
    </lineage>
</organism>
<dbReference type="PANTHER" id="PTHR32502:SF26">
    <property type="entry name" value="PHOSPHOTRANSFERASE SYSTEM SUGAR-SPECIFIC EIID COMPONENT"/>
    <property type="match status" value="1"/>
</dbReference>
<keyword evidence="1" id="KW-1133">Transmembrane helix</keyword>
<dbReference type="Proteomes" id="UP000295773">
    <property type="component" value="Unassembled WGS sequence"/>
</dbReference>
<name>A0A4R3TF45_9FIRM</name>
<protein>
    <submittedName>
        <fullName evidence="2">PTS system IID component (Man family)</fullName>
    </submittedName>
</protein>
<feature type="transmembrane region" description="Helical" evidence="1">
    <location>
        <begin position="243"/>
        <end position="263"/>
    </location>
</feature>
<dbReference type="PANTHER" id="PTHR32502">
    <property type="entry name" value="N-ACETYLGALACTOSAMINE PERMEASE II COMPONENT-RELATED"/>
    <property type="match status" value="1"/>
</dbReference>
<gene>
    <name evidence="2" type="ORF">EDD61_10671</name>
</gene>
<feature type="transmembrane region" description="Helical" evidence="1">
    <location>
        <begin position="175"/>
        <end position="195"/>
    </location>
</feature>
<dbReference type="InterPro" id="IPR004704">
    <property type="entry name" value="PTS_IID_man"/>
</dbReference>
<evidence type="ECO:0000256" key="1">
    <source>
        <dbReference type="SAM" id="Phobius"/>
    </source>
</evidence>
<evidence type="ECO:0000313" key="3">
    <source>
        <dbReference type="Proteomes" id="UP000295773"/>
    </source>
</evidence>
<proteinExistence type="predicted"/>
<reference evidence="2 3" key="1">
    <citation type="submission" date="2019-03" db="EMBL/GenBank/DDBJ databases">
        <title>Genomic Encyclopedia of Type Strains, Phase IV (KMG-IV): sequencing the most valuable type-strain genomes for metagenomic binning, comparative biology and taxonomic classification.</title>
        <authorList>
            <person name="Goeker M."/>
        </authorList>
    </citation>
    <scope>NUCLEOTIDE SEQUENCE [LARGE SCALE GENOMIC DNA]</scope>
    <source>
        <strain evidence="2 3">DSM 29481</strain>
    </source>
</reference>
<sequence length="264" mass="29178">MNEPITKQDIKKVRYRWLLLGEAAWNYEKMQGLGYCFSMIPVLKKLYPEQEDMKKALNTHLQFFNTHQEFAEIILGIDIAMEEKEGIEALEAVSAIKTGLMGPLAGIGDTLFGVIANTIFFSIGSYMALEGNPIGIIMYLIWGCIRVALRGQFIRIGYREGTKLIQNLGDKMNRVTEAASILGLTVVGALIPSVVNANVPFVFKSGEVKMELQNILNQIMPSLIPVLLVALVYTLLNRKGMTSFKAIIFVMILGIVCSVAGILG</sequence>